<feature type="transmembrane region" description="Helical" evidence="6">
    <location>
        <begin position="153"/>
        <end position="177"/>
    </location>
</feature>
<dbReference type="EMBL" id="MLAK01000263">
    <property type="protein sequence ID" value="OHT15147.1"/>
    <property type="molecule type" value="Genomic_DNA"/>
</dbReference>
<reference evidence="7" key="1">
    <citation type="submission" date="2016-10" db="EMBL/GenBank/DDBJ databases">
        <authorList>
            <person name="Benchimol M."/>
            <person name="Almeida L.G."/>
            <person name="Vasconcelos A.T."/>
            <person name="Perreira-Neves A."/>
            <person name="Rosa I.A."/>
            <person name="Tasca T."/>
            <person name="Bogo M.R."/>
            <person name="de Souza W."/>
        </authorList>
    </citation>
    <scope>NUCLEOTIDE SEQUENCE [LARGE SCALE GENOMIC DNA]</scope>
    <source>
        <strain evidence="7">K</strain>
    </source>
</reference>
<protein>
    <submittedName>
        <fullName evidence="7">Uncharacterized protein</fullName>
    </submittedName>
</protein>
<feature type="transmembrane region" description="Helical" evidence="6">
    <location>
        <begin position="40"/>
        <end position="62"/>
    </location>
</feature>
<evidence type="ECO:0000313" key="8">
    <source>
        <dbReference type="Proteomes" id="UP000179807"/>
    </source>
</evidence>
<dbReference type="Pfam" id="PF04756">
    <property type="entry name" value="OST3_OST6"/>
    <property type="match status" value="1"/>
</dbReference>
<dbReference type="RefSeq" id="XP_068368283.1">
    <property type="nucleotide sequence ID" value="XM_068514429.1"/>
</dbReference>
<evidence type="ECO:0000256" key="3">
    <source>
        <dbReference type="ARBA" id="ARBA00022692"/>
    </source>
</evidence>
<dbReference type="PANTHER" id="PTHR13160:SF4">
    <property type="entry name" value="OLIGOSACCHARYLTRANSFERASE COMPLEX SUBUNIT OSTC"/>
    <property type="match status" value="1"/>
</dbReference>
<gene>
    <name evidence="7" type="ORF">TRFO_42679</name>
</gene>
<keyword evidence="8" id="KW-1185">Reference proteome</keyword>
<dbReference type="AlphaFoldDB" id="A0A1J4KV85"/>
<dbReference type="GeneID" id="94849133"/>
<comment type="subcellular location">
    <subcellularLocation>
        <location evidence="1">Membrane</location>
        <topology evidence="1">Multi-pass membrane protein</topology>
    </subcellularLocation>
</comment>
<dbReference type="OrthoDB" id="10256333at2759"/>
<dbReference type="VEuPathDB" id="TrichDB:TRFO_42679"/>
<evidence type="ECO:0000256" key="2">
    <source>
        <dbReference type="ARBA" id="ARBA00009376"/>
    </source>
</evidence>
<dbReference type="Proteomes" id="UP000179807">
    <property type="component" value="Unassembled WGS sequence"/>
</dbReference>
<evidence type="ECO:0000313" key="7">
    <source>
        <dbReference type="EMBL" id="OHT15147.1"/>
    </source>
</evidence>
<feature type="transmembrane region" description="Helical" evidence="6">
    <location>
        <begin position="96"/>
        <end position="116"/>
    </location>
</feature>
<evidence type="ECO:0000256" key="1">
    <source>
        <dbReference type="ARBA" id="ARBA00004141"/>
    </source>
</evidence>
<keyword evidence="3 6" id="KW-0812">Transmembrane</keyword>
<organism evidence="7 8">
    <name type="scientific">Tritrichomonas foetus</name>
    <dbReference type="NCBI Taxonomy" id="1144522"/>
    <lineage>
        <taxon>Eukaryota</taxon>
        <taxon>Metamonada</taxon>
        <taxon>Parabasalia</taxon>
        <taxon>Tritrichomonadida</taxon>
        <taxon>Tritrichomonadidae</taxon>
        <taxon>Tritrichomonas</taxon>
    </lineage>
</organism>
<dbReference type="InterPro" id="IPR042416">
    <property type="entry name" value="OSTC"/>
</dbReference>
<accession>A0A1J4KV85</accession>
<dbReference type="PANTHER" id="PTHR13160">
    <property type="entry name" value="OLIGOSACCHARYLTRANSFERASE COMPLEX SUBUNIT OSTC"/>
    <property type="match status" value="1"/>
</dbReference>
<name>A0A1J4KV85_9EUKA</name>
<evidence type="ECO:0000256" key="6">
    <source>
        <dbReference type="SAM" id="Phobius"/>
    </source>
</evidence>
<sequence>MSEAPQKDSLFSRFLMLPFKILNPPILETPLSTFPLPKPIFTMTLVFLSFFGIIGGFVYCYINHSPFMATSYDEKGRTHVKFYEDGFSSQTITEGILVSCIYCMGGFSAICAFLALTHENKKALSYKMLYRFGCTLPIWMVAAFEVFHMKATYYFPFFDLASLIDIIRGFGAIFSFLRKVLMI</sequence>
<keyword evidence="4 6" id="KW-1133">Transmembrane helix</keyword>
<comment type="similarity">
    <text evidence="2">Belongs to the OSTC family.</text>
</comment>
<proteinExistence type="inferred from homology"/>
<dbReference type="GO" id="GO:0008250">
    <property type="term" value="C:oligosaccharyltransferase complex"/>
    <property type="evidence" value="ECO:0007669"/>
    <property type="project" value="InterPro"/>
</dbReference>
<dbReference type="InterPro" id="IPR021149">
    <property type="entry name" value="OligosaccharylTrfase_OST3/OST6"/>
</dbReference>
<comment type="caution">
    <text evidence="7">The sequence shown here is derived from an EMBL/GenBank/DDBJ whole genome shotgun (WGS) entry which is preliminary data.</text>
</comment>
<evidence type="ECO:0000256" key="4">
    <source>
        <dbReference type="ARBA" id="ARBA00022989"/>
    </source>
</evidence>
<feature type="transmembrane region" description="Helical" evidence="6">
    <location>
        <begin position="128"/>
        <end position="147"/>
    </location>
</feature>
<evidence type="ECO:0000256" key="5">
    <source>
        <dbReference type="ARBA" id="ARBA00023136"/>
    </source>
</evidence>
<keyword evidence="5 6" id="KW-0472">Membrane</keyword>